<dbReference type="Pfam" id="PF00160">
    <property type="entry name" value="Pro_isomerase"/>
    <property type="match status" value="1"/>
</dbReference>
<comment type="catalytic activity">
    <reaction evidence="3">
        <text>[protein]-peptidylproline (omega=180) = [protein]-peptidylproline (omega=0)</text>
        <dbReference type="Rhea" id="RHEA:16237"/>
        <dbReference type="Rhea" id="RHEA-COMP:10747"/>
        <dbReference type="Rhea" id="RHEA-COMP:10748"/>
        <dbReference type="ChEBI" id="CHEBI:83833"/>
        <dbReference type="ChEBI" id="CHEBI:83834"/>
        <dbReference type="EC" id="5.2.1.8"/>
    </reaction>
</comment>
<proteinExistence type="inferred from homology"/>
<dbReference type="InterPro" id="IPR029000">
    <property type="entry name" value="Cyclophilin-like_dom_sf"/>
</dbReference>
<evidence type="ECO:0000259" key="4">
    <source>
        <dbReference type="PROSITE" id="PS50072"/>
    </source>
</evidence>
<dbReference type="PRINTS" id="PR00153">
    <property type="entry name" value="CSAPPISMRASE"/>
</dbReference>
<comment type="similarity">
    <text evidence="3">Belongs to the cyclophilin-type PPIase family.</text>
</comment>
<protein>
    <recommendedName>
        <fullName evidence="3">Peptidyl-prolyl cis-trans isomerase</fullName>
        <shortName evidence="3">PPIase</shortName>
        <ecNumber evidence="3">5.2.1.8</ecNumber>
    </recommendedName>
</protein>
<comment type="function">
    <text evidence="3">PPIases accelerate the folding of proteins. It catalyzes the cis-trans isomerization of proline imidic peptide bonds in oligopeptides.</text>
</comment>
<evidence type="ECO:0000256" key="2">
    <source>
        <dbReference type="ARBA" id="ARBA00023235"/>
    </source>
</evidence>
<dbReference type="InterPro" id="IPR002130">
    <property type="entry name" value="Cyclophilin-type_PPIase_dom"/>
</dbReference>
<dbReference type="OrthoDB" id="271386at2759"/>
<dbReference type="GeneID" id="39990704"/>
<dbReference type="PROSITE" id="PS50072">
    <property type="entry name" value="CSA_PPIASE_2"/>
    <property type="match status" value="1"/>
</dbReference>
<evidence type="ECO:0000313" key="6">
    <source>
        <dbReference type="Proteomes" id="UP000192257"/>
    </source>
</evidence>
<gene>
    <name evidence="5" type="ORF">TM35_000591200</name>
</gene>
<dbReference type="CDD" id="cd00317">
    <property type="entry name" value="cyclophilin"/>
    <property type="match status" value="1"/>
</dbReference>
<keyword evidence="1 3" id="KW-0697">Rotamase</keyword>
<accession>A0A1X0NGT2</accession>
<dbReference type="PANTHER" id="PTHR45625">
    <property type="entry name" value="PEPTIDYL-PROLYL CIS-TRANS ISOMERASE-RELATED"/>
    <property type="match status" value="1"/>
</dbReference>
<feature type="domain" description="PPIase cyclophilin-type" evidence="4">
    <location>
        <begin position="20"/>
        <end position="159"/>
    </location>
</feature>
<dbReference type="GO" id="GO:0071013">
    <property type="term" value="C:catalytic step 2 spliceosome"/>
    <property type="evidence" value="ECO:0007669"/>
    <property type="project" value="TreeGrafter"/>
</dbReference>
<evidence type="ECO:0000256" key="3">
    <source>
        <dbReference type="RuleBase" id="RU363019"/>
    </source>
</evidence>
<dbReference type="InterPro" id="IPR044666">
    <property type="entry name" value="Cyclophilin_A-like"/>
</dbReference>
<evidence type="ECO:0000256" key="1">
    <source>
        <dbReference type="ARBA" id="ARBA00023110"/>
    </source>
</evidence>
<keyword evidence="6" id="KW-1185">Reference proteome</keyword>
<name>A0A1X0NGT2_9TRYP</name>
<dbReference type="EC" id="5.2.1.8" evidence="3"/>
<organism evidence="5 6">
    <name type="scientific">Trypanosoma theileri</name>
    <dbReference type="NCBI Taxonomy" id="67003"/>
    <lineage>
        <taxon>Eukaryota</taxon>
        <taxon>Discoba</taxon>
        <taxon>Euglenozoa</taxon>
        <taxon>Kinetoplastea</taxon>
        <taxon>Metakinetoplastina</taxon>
        <taxon>Trypanosomatida</taxon>
        <taxon>Trypanosomatidae</taxon>
        <taxon>Trypanosoma</taxon>
    </lineage>
</organism>
<dbReference type="PANTHER" id="PTHR45625:SF4">
    <property type="entry name" value="PEPTIDYLPROLYL ISOMERASE DOMAIN AND WD REPEAT-CONTAINING PROTEIN 1"/>
    <property type="match status" value="1"/>
</dbReference>
<dbReference type="VEuPathDB" id="TriTrypDB:TM35_000591200"/>
<dbReference type="GO" id="GO:0003755">
    <property type="term" value="F:peptidyl-prolyl cis-trans isomerase activity"/>
    <property type="evidence" value="ECO:0007669"/>
    <property type="project" value="UniProtKB-UniRule"/>
</dbReference>
<evidence type="ECO:0000313" key="5">
    <source>
        <dbReference type="EMBL" id="ORC83728.1"/>
    </source>
</evidence>
<dbReference type="SUPFAM" id="SSF50891">
    <property type="entry name" value="Cyclophilin-like"/>
    <property type="match status" value="1"/>
</dbReference>
<reference evidence="5 6" key="1">
    <citation type="submission" date="2017-03" db="EMBL/GenBank/DDBJ databases">
        <title>An alternative strategy for trypanosome survival in the mammalian bloodstream revealed through genome and transcriptome analysis of the ubiquitous bovine parasite Trypanosoma (Megatrypanum) theileri.</title>
        <authorList>
            <person name="Kelly S."/>
            <person name="Ivens A."/>
            <person name="Mott A."/>
            <person name="O'Neill E."/>
            <person name="Emms D."/>
            <person name="Macleod O."/>
            <person name="Voorheis P."/>
            <person name="Matthews J."/>
            <person name="Matthews K."/>
            <person name="Carrington M."/>
        </authorList>
    </citation>
    <scope>NUCLEOTIDE SEQUENCE [LARGE SCALE GENOMIC DNA]</scope>
    <source>
        <strain evidence="5">Edinburgh</strain>
    </source>
</reference>
<dbReference type="RefSeq" id="XP_028877794.1">
    <property type="nucleotide sequence ID" value="XM_029030924.1"/>
</dbReference>
<dbReference type="EMBL" id="NBCO01000059">
    <property type="protein sequence ID" value="ORC83728.1"/>
    <property type="molecule type" value="Genomic_DNA"/>
</dbReference>
<comment type="caution">
    <text evidence="5">The sequence shown here is derived from an EMBL/GenBank/DDBJ whole genome shotgun (WGS) entry which is preliminary data.</text>
</comment>
<dbReference type="Gene3D" id="2.40.100.10">
    <property type="entry name" value="Cyclophilin-like"/>
    <property type="match status" value="1"/>
</dbReference>
<dbReference type="AlphaFoldDB" id="A0A1X0NGT2"/>
<keyword evidence="2 3" id="KW-0413">Isomerase</keyword>
<sequence length="197" mass="22148">MQSLSSKLLARVVELYTNEGVISVELYDDDAPRTAESFFRLACSGQLDGAVFSRMIPGFVLECSLDNVPLYGELFEPERNKKLHHTGAGILCCFHPRGDVSTEKKFFITLGPQPQLDDLCTIFGRVCSGMHVVEKISKFRVVNESFRLYTPVVLKRCVVRVLPKETRPYALNDLPVKNAPRLQQRADAKSSLLNNLE</sequence>
<dbReference type="Proteomes" id="UP000192257">
    <property type="component" value="Unassembled WGS sequence"/>
</dbReference>
<dbReference type="STRING" id="67003.A0A1X0NGT2"/>